<reference evidence="1 2" key="1">
    <citation type="journal article" date="2005" name="Science">
        <title>Genome sequence of Theileria parva, a bovine pathogen that transforms lymphocytes.</title>
        <authorList>
            <person name="Gardner M.J."/>
            <person name="Bishop R."/>
            <person name="Shah T."/>
            <person name="de Villiers E.P."/>
            <person name="Carlton J.M."/>
            <person name="Hall N."/>
            <person name="Ren Q."/>
            <person name="Paulsen I.T."/>
            <person name="Pain A."/>
            <person name="Berriman M."/>
            <person name="Wilson R.J.M."/>
            <person name="Sato S."/>
            <person name="Ralph S.A."/>
            <person name="Mann D.J."/>
            <person name="Xiong Z."/>
            <person name="Shallom S.J."/>
            <person name="Weidman J."/>
            <person name="Jiang L."/>
            <person name="Lynn J."/>
            <person name="Weaver B."/>
            <person name="Shoaibi A."/>
            <person name="Domingo A.R."/>
            <person name="Wasawo D."/>
            <person name="Crabtree J."/>
            <person name="Wortman J.R."/>
            <person name="Haas B."/>
            <person name="Angiuoli S.V."/>
            <person name="Creasy T.H."/>
            <person name="Lu C."/>
            <person name="Suh B."/>
            <person name="Silva J.C."/>
            <person name="Utterback T.R."/>
            <person name="Feldblyum T.V."/>
            <person name="Pertea M."/>
            <person name="Allen J."/>
            <person name="Nierman W.C."/>
            <person name="Taracha E.L.N."/>
            <person name="Salzberg S.L."/>
            <person name="White O.R."/>
            <person name="Fitzhugh H.A."/>
            <person name="Morzaria S."/>
            <person name="Venter J.C."/>
            <person name="Fraser C.M."/>
            <person name="Nene V."/>
        </authorList>
    </citation>
    <scope>NUCLEOTIDE SEQUENCE [LARGE SCALE GENOMIC DNA]</scope>
    <source>
        <strain evidence="1 2">Muguga</strain>
    </source>
</reference>
<proteinExistence type="predicted"/>
<dbReference type="AlphaFoldDB" id="Q4N4S9"/>
<dbReference type="VEuPathDB" id="PiroplasmaDB:TpMuguga_02g00561"/>
<sequence>MELEELRLRVRAAHPTAESDVEALFNTNDVSNDGLLPYDIVDALLRHYLLLQGFQDHIFQFLDTNGKLDLGYVRKMMHESNMLVVNEETMLSCEEMKLLAVIWLKLLSDSYLAKTLNQPNPNQLQVLNPNDSVTSNQLIHLTTHTNTNTMENVSNEENMDNSMGNEENNVEEGLERYMSNIRDEIEKNRMCGIKCYAYPASLTPNGSCASAGAVVPHRRLKTHKQHKNLFTLFGCC</sequence>
<evidence type="ECO:0000313" key="1">
    <source>
        <dbReference type="EMBL" id="EAN32844.1"/>
    </source>
</evidence>
<keyword evidence="2" id="KW-1185">Reference proteome</keyword>
<protein>
    <recommendedName>
        <fullName evidence="3">EF-hand domain-containing protein</fullName>
    </recommendedName>
</protein>
<gene>
    <name evidence="1" type="ordered locus">TP02_0561</name>
</gene>
<evidence type="ECO:0008006" key="3">
    <source>
        <dbReference type="Google" id="ProtNLM"/>
    </source>
</evidence>
<comment type="caution">
    <text evidence="1">The sequence shown here is derived from an EMBL/GenBank/DDBJ whole genome shotgun (WGS) entry which is preliminary data.</text>
</comment>
<dbReference type="eggNOG" id="ENOG502SBAV">
    <property type="taxonomic scope" value="Eukaryota"/>
</dbReference>
<dbReference type="KEGG" id="tpv:TP02_0561"/>
<evidence type="ECO:0000313" key="2">
    <source>
        <dbReference type="Proteomes" id="UP000001949"/>
    </source>
</evidence>
<organism evidence="1 2">
    <name type="scientific">Theileria parva</name>
    <name type="common">East coast fever infection agent</name>
    <dbReference type="NCBI Taxonomy" id="5875"/>
    <lineage>
        <taxon>Eukaryota</taxon>
        <taxon>Sar</taxon>
        <taxon>Alveolata</taxon>
        <taxon>Apicomplexa</taxon>
        <taxon>Aconoidasida</taxon>
        <taxon>Piroplasmida</taxon>
        <taxon>Theileriidae</taxon>
        <taxon>Theileria</taxon>
    </lineage>
</organism>
<dbReference type="EMBL" id="AAGK01000002">
    <property type="protein sequence ID" value="EAN32844.1"/>
    <property type="molecule type" value="Genomic_DNA"/>
</dbReference>
<dbReference type="RefSeq" id="XP_765127.1">
    <property type="nucleotide sequence ID" value="XM_760034.1"/>
</dbReference>
<dbReference type="InParanoid" id="Q4N4S9"/>
<dbReference type="OMA" id="SKCFVYP"/>
<dbReference type="Proteomes" id="UP000001949">
    <property type="component" value="Unassembled WGS sequence"/>
</dbReference>
<name>Q4N4S9_THEPA</name>
<dbReference type="GeneID" id="3502076"/>
<accession>Q4N4S9</accession>